<keyword evidence="3" id="KW-1185">Reference proteome</keyword>
<feature type="region of interest" description="Disordered" evidence="1">
    <location>
        <begin position="121"/>
        <end position="215"/>
    </location>
</feature>
<feature type="compositionally biased region" description="Basic and acidic residues" evidence="1">
    <location>
        <begin position="145"/>
        <end position="156"/>
    </location>
</feature>
<sequence length="215" mass="23126">MVVWPSPISYPHLHGVPTGNGIPVPANGEGTEGKLYKTEHRWVNTCSDQRGPTSSSNPRQQTECSMRRQPESGDPTARPLRASVPSSETAPQRPCVPRGISSRTPTARLVTVRVIAIDREGGSGLSPRVSVDRAPDATSSTQNEHQTEETEGKLYKTETPAVKHRPDRANIAPPDGTPAEDGTPGDEQKASTLAHPHTQSLHLKLSHSGRRAPGH</sequence>
<dbReference type="AlphaFoldDB" id="A0AAV0W207"/>
<organism evidence="2 3">
    <name type="scientific">Macrosiphum euphorbiae</name>
    <name type="common">potato aphid</name>
    <dbReference type="NCBI Taxonomy" id="13131"/>
    <lineage>
        <taxon>Eukaryota</taxon>
        <taxon>Metazoa</taxon>
        <taxon>Ecdysozoa</taxon>
        <taxon>Arthropoda</taxon>
        <taxon>Hexapoda</taxon>
        <taxon>Insecta</taxon>
        <taxon>Pterygota</taxon>
        <taxon>Neoptera</taxon>
        <taxon>Paraneoptera</taxon>
        <taxon>Hemiptera</taxon>
        <taxon>Sternorrhyncha</taxon>
        <taxon>Aphidomorpha</taxon>
        <taxon>Aphidoidea</taxon>
        <taxon>Aphididae</taxon>
        <taxon>Macrosiphini</taxon>
        <taxon>Macrosiphum</taxon>
    </lineage>
</organism>
<gene>
    <name evidence="2" type="ORF">MEUPH1_LOCUS6355</name>
</gene>
<feature type="compositionally biased region" description="Polar residues" evidence="1">
    <location>
        <begin position="44"/>
        <end position="64"/>
    </location>
</feature>
<dbReference type="Proteomes" id="UP001160148">
    <property type="component" value="Unassembled WGS sequence"/>
</dbReference>
<reference evidence="2 3" key="1">
    <citation type="submission" date="2023-01" db="EMBL/GenBank/DDBJ databases">
        <authorList>
            <person name="Whitehead M."/>
        </authorList>
    </citation>
    <scope>NUCLEOTIDE SEQUENCE [LARGE SCALE GENOMIC DNA]</scope>
</reference>
<evidence type="ECO:0000313" key="2">
    <source>
        <dbReference type="EMBL" id="CAI6349834.1"/>
    </source>
</evidence>
<protein>
    <submittedName>
        <fullName evidence="2">Uncharacterized protein</fullName>
    </submittedName>
</protein>
<feature type="region of interest" description="Disordered" evidence="1">
    <location>
        <begin position="44"/>
        <end position="104"/>
    </location>
</feature>
<feature type="compositionally biased region" description="Basic residues" evidence="1">
    <location>
        <begin position="204"/>
        <end position="215"/>
    </location>
</feature>
<evidence type="ECO:0000313" key="3">
    <source>
        <dbReference type="Proteomes" id="UP001160148"/>
    </source>
</evidence>
<comment type="caution">
    <text evidence="2">The sequence shown here is derived from an EMBL/GenBank/DDBJ whole genome shotgun (WGS) entry which is preliminary data.</text>
</comment>
<proteinExistence type="predicted"/>
<evidence type="ECO:0000256" key="1">
    <source>
        <dbReference type="SAM" id="MobiDB-lite"/>
    </source>
</evidence>
<name>A0AAV0W207_9HEMI</name>
<dbReference type="EMBL" id="CARXXK010000001">
    <property type="protein sequence ID" value="CAI6349834.1"/>
    <property type="molecule type" value="Genomic_DNA"/>
</dbReference>
<accession>A0AAV0W207</accession>